<reference evidence="3 4" key="1">
    <citation type="journal article" date="2014" name="Am. J. Bot.">
        <title>Genome assembly and annotation for red clover (Trifolium pratense; Fabaceae).</title>
        <authorList>
            <person name="Istvanek J."/>
            <person name="Jaros M."/>
            <person name="Krenek A."/>
            <person name="Repkova J."/>
        </authorList>
    </citation>
    <scope>NUCLEOTIDE SEQUENCE [LARGE SCALE GENOMIC DNA]</scope>
    <source>
        <strain evidence="4">cv. Tatra</strain>
        <tissue evidence="3">Young leaves</tissue>
    </source>
</reference>
<protein>
    <submittedName>
        <fullName evidence="3">Uncharacterized protein</fullName>
    </submittedName>
</protein>
<dbReference type="Proteomes" id="UP000236291">
    <property type="component" value="Unassembled WGS sequence"/>
</dbReference>
<reference evidence="3 4" key="2">
    <citation type="journal article" date="2017" name="Front. Plant Sci.">
        <title>Gene Classification and Mining of Molecular Markers Useful in Red Clover (Trifolium pratense) Breeding.</title>
        <authorList>
            <person name="Istvanek J."/>
            <person name="Dluhosova J."/>
            <person name="Dluhos P."/>
            <person name="Patkova L."/>
            <person name="Nedelnik J."/>
            <person name="Repkova J."/>
        </authorList>
    </citation>
    <scope>NUCLEOTIDE SEQUENCE [LARGE SCALE GENOMIC DNA]</scope>
    <source>
        <strain evidence="4">cv. Tatra</strain>
        <tissue evidence="3">Young leaves</tissue>
    </source>
</reference>
<feature type="signal peptide" evidence="2">
    <location>
        <begin position="1"/>
        <end position="19"/>
    </location>
</feature>
<gene>
    <name evidence="3" type="ORF">L195_g034847</name>
</gene>
<comment type="caution">
    <text evidence="3">The sequence shown here is derived from an EMBL/GenBank/DDBJ whole genome shotgun (WGS) entry which is preliminary data.</text>
</comment>
<feature type="non-terminal residue" evidence="3">
    <location>
        <position position="156"/>
    </location>
</feature>
<feature type="coiled-coil region" evidence="1">
    <location>
        <begin position="103"/>
        <end position="130"/>
    </location>
</feature>
<dbReference type="EMBL" id="ASHM01034892">
    <property type="protein sequence ID" value="PNX78865.1"/>
    <property type="molecule type" value="Genomic_DNA"/>
</dbReference>
<name>A0A2K3LK04_TRIPR</name>
<dbReference type="AlphaFoldDB" id="A0A2K3LK04"/>
<proteinExistence type="predicted"/>
<accession>A0A2K3LK04</accession>
<sequence length="156" mass="17337">MVNRIASFIDSLLSALVLTCKRVMPRYSHLNYVKGGKGGVGPSGRETISLPLFYKTMRDLLHDSEATYTDNLGSADLWSAVSTCFPSLLEADLTDKESRLKKAVELQTSLTNAQNEVDSLSMELGKLKVRTESDEDIIKEFPKSLVDSLFVLEMEN</sequence>
<evidence type="ECO:0000256" key="1">
    <source>
        <dbReference type="SAM" id="Coils"/>
    </source>
</evidence>
<evidence type="ECO:0000313" key="3">
    <source>
        <dbReference type="EMBL" id="PNX78865.1"/>
    </source>
</evidence>
<evidence type="ECO:0000313" key="4">
    <source>
        <dbReference type="Proteomes" id="UP000236291"/>
    </source>
</evidence>
<feature type="chain" id="PRO_5014406267" evidence="2">
    <location>
        <begin position="20"/>
        <end position="156"/>
    </location>
</feature>
<evidence type="ECO:0000256" key="2">
    <source>
        <dbReference type="SAM" id="SignalP"/>
    </source>
</evidence>
<organism evidence="3 4">
    <name type="scientific">Trifolium pratense</name>
    <name type="common">Red clover</name>
    <dbReference type="NCBI Taxonomy" id="57577"/>
    <lineage>
        <taxon>Eukaryota</taxon>
        <taxon>Viridiplantae</taxon>
        <taxon>Streptophyta</taxon>
        <taxon>Embryophyta</taxon>
        <taxon>Tracheophyta</taxon>
        <taxon>Spermatophyta</taxon>
        <taxon>Magnoliopsida</taxon>
        <taxon>eudicotyledons</taxon>
        <taxon>Gunneridae</taxon>
        <taxon>Pentapetalae</taxon>
        <taxon>rosids</taxon>
        <taxon>fabids</taxon>
        <taxon>Fabales</taxon>
        <taxon>Fabaceae</taxon>
        <taxon>Papilionoideae</taxon>
        <taxon>50 kb inversion clade</taxon>
        <taxon>NPAAA clade</taxon>
        <taxon>Hologalegina</taxon>
        <taxon>IRL clade</taxon>
        <taxon>Trifolieae</taxon>
        <taxon>Trifolium</taxon>
    </lineage>
</organism>
<keyword evidence="2" id="KW-0732">Signal</keyword>
<keyword evidence="1" id="KW-0175">Coiled coil</keyword>